<keyword evidence="1" id="KW-0472">Membrane</keyword>
<dbReference type="RefSeq" id="WP_290255032.1">
    <property type="nucleotide sequence ID" value="NZ_JAUGQQ010000007.1"/>
</dbReference>
<evidence type="ECO:0000313" key="2">
    <source>
        <dbReference type="EMBL" id="MDN3724942.1"/>
    </source>
</evidence>
<reference evidence="2 3" key="1">
    <citation type="submission" date="2023-06" db="EMBL/GenBank/DDBJ databases">
        <authorList>
            <person name="Ye Y.-Q."/>
            <person name="Du Z.-J."/>
        </authorList>
    </citation>
    <scope>NUCLEOTIDE SEQUENCE [LARGE SCALE GENOMIC DNA]</scope>
    <source>
        <strain evidence="2 3">SDUM287046</strain>
    </source>
</reference>
<feature type="transmembrane region" description="Helical" evidence="1">
    <location>
        <begin position="82"/>
        <end position="102"/>
    </location>
</feature>
<dbReference type="Proteomes" id="UP001244787">
    <property type="component" value="Unassembled WGS sequence"/>
</dbReference>
<gene>
    <name evidence="2" type="ORF">QRD02_11150</name>
</gene>
<sequence>MKRTLEEQRIEFSNQKFLATPLAGLIVWTIIGFAGIFFSDFIAVWTIFIGTGSIVYLGLFLSKFTGENFLDKSKPKNEFDNLFLFTAGQAILVYSIAIPFFLLDYTSLPMTVGILTGLMWLPFSWIIKHWVGIFHALTRTIVLVALWYLLPEYRFIAIPFAIVLLYIVTLFILKTRTRNKFKNNTSAINGTGTS</sequence>
<keyword evidence="1" id="KW-0812">Transmembrane</keyword>
<evidence type="ECO:0000256" key="1">
    <source>
        <dbReference type="SAM" id="Phobius"/>
    </source>
</evidence>
<evidence type="ECO:0008006" key="4">
    <source>
        <dbReference type="Google" id="ProtNLM"/>
    </source>
</evidence>
<comment type="caution">
    <text evidence="2">The sequence shown here is derived from an EMBL/GenBank/DDBJ whole genome shotgun (WGS) entry which is preliminary data.</text>
</comment>
<name>A0ABT8DPD4_9FLAO</name>
<accession>A0ABT8DPD4</accession>
<feature type="transmembrane region" description="Helical" evidence="1">
    <location>
        <begin position="156"/>
        <end position="173"/>
    </location>
</feature>
<protein>
    <recommendedName>
        <fullName evidence="4">DUF308 domain-containing protein</fullName>
    </recommendedName>
</protein>
<evidence type="ECO:0000313" key="3">
    <source>
        <dbReference type="Proteomes" id="UP001244787"/>
    </source>
</evidence>
<feature type="transmembrane region" description="Helical" evidence="1">
    <location>
        <begin position="17"/>
        <end position="36"/>
    </location>
</feature>
<dbReference type="Pfam" id="PF22765">
    <property type="entry name" value="DUF7010"/>
    <property type="match status" value="1"/>
</dbReference>
<feature type="transmembrane region" description="Helical" evidence="1">
    <location>
        <begin position="108"/>
        <end position="126"/>
    </location>
</feature>
<keyword evidence="1" id="KW-1133">Transmembrane helix</keyword>
<feature type="transmembrane region" description="Helical" evidence="1">
    <location>
        <begin position="42"/>
        <end position="61"/>
    </location>
</feature>
<dbReference type="InterPro" id="IPR053824">
    <property type="entry name" value="DUF7010"/>
</dbReference>
<dbReference type="EMBL" id="JAUGQQ010000007">
    <property type="protein sequence ID" value="MDN3724942.1"/>
    <property type="molecule type" value="Genomic_DNA"/>
</dbReference>
<keyword evidence="3" id="KW-1185">Reference proteome</keyword>
<organism evidence="2 3">
    <name type="scientific">Aequorivita aurantiaca</name>
    <dbReference type="NCBI Taxonomy" id="3053356"/>
    <lineage>
        <taxon>Bacteria</taxon>
        <taxon>Pseudomonadati</taxon>
        <taxon>Bacteroidota</taxon>
        <taxon>Flavobacteriia</taxon>
        <taxon>Flavobacteriales</taxon>
        <taxon>Flavobacteriaceae</taxon>
        <taxon>Aequorivita</taxon>
    </lineage>
</organism>
<feature type="transmembrane region" description="Helical" evidence="1">
    <location>
        <begin position="133"/>
        <end position="150"/>
    </location>
</feature>
<proteinExistence type="predicted"/>